<sequence length="154" mass="17624">MASNHLLELMKYGLSKSYTPINDLTTLTSSYRTCVQHVYDKASWLLNAVNGVFMDTDVPKYTVPDLSDELINRNAYIWLKHLMQDVQTAVNSVVACYNYHSLIDQQTGELTSTVSLWIPNSLSLNDELLNNLNNDFKSANDTLDRLFDYVEPYM</sequence>
<protein>
    <submittedName>
        <fullName evidence="1">Uncharacterized protein</fullName>
    </submittedName>
</protein>
<proteinExistence type="predicted"/>
<name>A0A099YDZ3_LIMMU</name>
<organism evidence="1 2">
    <name type="scientific">Limosilactobacillus mucosae</name>
    <name type="common">Lactobacillus mucosae</name>
    <dbReference type="NCBI Taxonomy" id="97478"/>
    <lineage>
        <taxon>Bacteria</taxon>
        <taxon>Bacillati</taxon>
        <taxon>Bacillota</taxon>
        <taxon>Bacilli</taxon>
        <taxon>Lactobacillales</taxon>
        <taxon>Lactobacillaceae</taxon>
        <taxon>Limosilactobacillus</taxon>
    </lineage>
</organism>
<evidence type="ECO:0000313" key="2">
    <source>
        <dbReference type="Proteomes" id="UP000030001"/>
    </source>
</evidence>
<accession>A0A099YDZ3</accession>
<reference evidence="1 2" key="1">
    <citation type="submission" date="2014-09" db="EMBL/GenBank/DDBJ databases">
        <title>Lactobacillus mucosae CRL573 Genome Sequencing.</title>
        <authorList>
            <person name="Bleckwedel J."/>
            <person name="Teran L.C."/>
            <person name="Bonacina J."/>
            <person name="Saavedra L."/>
            <person name="Mozzi F.B."/>
            <person name="Raya R.R."/>
        </authorList>
    </citation>
    <scope>NUCLEOTIDE SEQUENCE [LARGE SCALE GENOMIC DNA]</scope>
    <source>
        <strain evidence="1 2">CRL573</strain>
    </source>
</reference>
<comment type="caution">
    <text evidence="1">The sequence shown here is derived from an EMBL/GenBank/DDBJ whole genome shotgun (WGS) entry which is preliminary data.</text>
</comment>
<dbReference type="Proteomes" id="UP000030001">
    <property type="component" value="Unassembled WGS sequence"/>
</dbReference>
<gene>
    <name evidence="1" type="ORF">LX03_06990</name>
</gene>
<dbReference type="EMBL" id="JROC01000033">
    <property type="protein sequence ID" value="KGL66790.1"/>
    <property type="molecule type" value="Genomic_DNA"/>
</dbReference>
<evidence type="ECO:0000313" key="1">
    <source>
        <dbReference type="EMBL" id="KGL66790.1"/>
    </source>
</evidence>
<dbReference type="AlphaFoldDB" id="A0A099YDZ3"/>